<dbReference type="InterPro" id="IPR036291">
    <property type="entry name" value="NAD(P)-bd_dom_sf"/>
</dbReference>
<feature type="domain" description="Shikimate dehydrogenase substrate binding N-terminal" evidence="9">
    <location>
        <begin position="12"/>
        <end position="94"/>
    </location>
</feature>
<evidence type="ECO:0000256" key="3">
    <source>
        <dbReference type="ARBA" id="ARBA00022605"/>
    </source>
</evidence>
<dbReference type="InterPro" id="IPR013708">
    <property type="entry name" value="Shikimate_DH-bd_N"/>
</dbReference>
<dbReference type="GO" id="GO:0004764">
    <property type="term" value="F:shikimate 3-dehydrogenase (NADP+) activity"/>
    <property type="evidence" value="ECO:0007669"/>
    <property type="project" value="UniProtKB-UniRule"/>
</dbReference>
<feature type="binding site" evidence="8">
    <location>
        <begin position="131"/>
        <end position="135"/>
    </location>
    <ligand>
        <name>NADP(+)</name>
        <dbReference type="ChEBI" id="CHEBI:58349"/>
    </ligand>
</feature>
<comment type="catalytic activity">
    <reaction evidence="7 8">
        <text>shikimate + NADP(+) = 3-dehydroshikimate + NADPH + H(+)</text>
        <dbReference type="Rhea" id="RHEA:17737"/>
        <dbReference type="ChEBI" id="CHEBI:15378"/>
        <dbReference type="ChEBI" id="CHEBI:16630"/>
        <dbReference type="ChEBI" id="CHEBI:36208"/>
        <dbReference type="ChEBI" id="CHEBI:57783"/>
        <dbReference type="ChEBI" id="CHEBI:58349"/>
        <dbReference type="EC" id="1.1.1.25"/>
    </reaction>
</comment>
<dbReference type="PANTHER" id="PTHR21089">
    <property type="entry name" value="SHIKIMATE DEHYDROGENASE"/>
    <property type="match status" value="1"/>
</dbReference>
<feature type="binding site" evidence="8">
    <location>
        <begin position="20"/>
        <end position="22"/>
    </location>
    <ligand>
        <name>shikimate</name>
        <dbReference type="ChEBI" id="CHEBI:36208"/>
    </ligand>
</feature>
<feature type="binding site" evidence="8">
    <location>
        <position position="92"/>
    </location>
    <ligand>
        <name>shikimate</name>
        <dbReference type="ChEBI" id="CHEBI:36208"/>
    </ligand>
</feature>
<dbReference type="EMBL" id="CZVU01000074">
    <property type="protein sequence ID" value="CUT03839.1"/>
    <property type="molecule type" value="Genomic_DNA"/>
</dbReference>
<feature type="binding site" evidence="8">
    <location>
        <position position="67"/>
    </location>
    <ligand>
        <name>shikimate</name>
        <dbReference type="ChEBI" id="CHEBI:36208"/>
    </ligand>
</feature>
<feature type="binding site" evidence="8">
    <location>
        <position position="232"/>
    </location>
    <ligand>
        <name>shikimate</name>
        <dbReference type="ChEBI" id="CHEBI:36208"/>
    </ligand>
</feature>
<feature type="binding site" evidence="8">
    <location>
        <position position="260"/>
    </location>
    <ligand>
        <name>shikimate</name>
        <dbReference type="ChEBI" id="CHEBI:36208"/>
    </ligand>
</feature>
<dbReference type="GO" id="GO:0019632">
    <property type="term" value="P:shikimate metabolic process"/>
    <property type="evidence" value="ECO:0007669"/>
    <property type="project" value="InterPro"/>
</dbReference>
<dbReference type="InterPro" id="IPR041121">
    <property type="entry name" value="SDH_C"/>
</dbReference>
<evidence type="ECO:0000256" key="7">
    <source>
        <dbReference type="ARBA" id="ARBA00049442"/>
    </source>
</evidence>
<evidence type="ECO:0000256" key="4">
    <source>
        <dbReference type="ARBA" id="ARBA00022857"/>
    </source>
</evidence>
<dbReference type="NCBIfam" id="NF001314">
    <property type="entry name" value="PRK00258.2-2"/>
    <property type="match status" value="1"/>
</dbReference>
<comment type="pathway">
    <text evidence="1 8">Metabolic intermediate biosynthesis; chorismate biosynthesis; chorismate from D-erythrose 4-phosphate and phosphoenolpyruvate: step 4/7.</text>
</comment>
<dbReference type="EC" id="1.1.1.25" evidence="2 8"/>
<comment type="function">
    <text evidence="8">Involved in the biosynthesis of the chorismate, which leads to the biosynthesis of aromatic amino acids. Catalyzes the reversible NADPH linked reduction of 3-dehydroshikimate (DHSA) to yield shikimate (SA).</text>
</comment>
<dbReference type="NCBIfam" id="NF001319">
    <property type="entry name" value="PRK00258.3-3"/>
    <property type="match status" value="1"/>
</dbReference>
<dbReference type="GO" id="GO:0009423">
    <property type="term" value="P:chorismate biosynthetic process"/>
    <property type="evidence" value="ECO:0007669"/>
    <property type="project" value="UniProtKB-UniRule"/>
</dbReference>
<dbReference type="Pfam" id="PF18317">
    <property type="entry name" value="SDH_C"/>
    <property type="match status" value="1"/>
</dbReference>
<dbReference type="GO" id="GO:0009073">
    <property type="term" value="P:aromatic amino acid family biosynthetic process"/>
    <property type="evidence" value="ECO:0007669"/>
    <property type="project" value="UniProtKB-KW"/>
</dbReference>
<dbReference type="Pfam" id="PF08501">
    <property type="entry name" value="Shikimate_dh_N"/>
    <property type="match status" value="1"/>
</dbReference>
<sequence length="295" mass="32958">MIIDAETKLVGLIGHPVSHSFSPFIHNTAFEIIGLNYKYITFDVLPEHLKDALKGIIALGIKGVNVTIPHKEIVIENLDNVSPEARIIGAVNTIVNENGILSGYNTDVYGFTESLKKYKEIISNTPVFIFGAGGSARAVIYSLITNFQPERIVIANRNTSRAEGLVRYFSQVLGYKDFEVKEFFFPEIAGDIKSSRLVVNTTPIGMHPNINDLPVKTNEIFHEGQIVYDLVYNPPMTKFLKLAQSKGAEVISGIEMLILQASKSFELWTGKEMPIAEVKKFLLQKLKSRKRKNDT</sequence>
<comment type="subunit">
    <text evidence="8">Homodimer.</text>
</comment>
<dbReference type="GO" id="GO:0005829">
    <property type="term" value="C:cytosol"/>
    <property type="evidence" value="ECO:0007669"/>
    <property type="project" value="TreeGrafter"/>
</dbReference>
<evidence type="ECO:0000259" key="9">
    <source>
        <dbReference type="Pfam" id="PF08501"/>
    </source>
</evidence>
<evidence type="ECO:0000256" key="2">
    <source>
        <dbReference type="ARBA" id="ARBA00012962"/>
    </source>
</evidence>
<keyword evidence="6 8" id="KW-0057">Aromatic amino acid biosynthesis</keyword>
<feature type="binding site" evidence="8">
    <location>
        <position position="230"/>
    </location>
    <ligand>
        <name>NADP(+)</name>
        <dbReference type="ChEBI" id="CHEBI:58349"/>
    </ligand>
</feature>
<accession>A0A656D9B8</accession>
<dbReference type="CDD" id="cd01065">
    <property type="entry name" value="NAD_bind_Shikimate_DH"/>
    <property type="match status" value="1"/>
</dbReference>
<dbReference type="HAMAP" id="MF_00222">
    <property type="entry name" value="Shikimate_DH_AroE"/>
    <property type="match status" value="1"/>
</dbReference>
<feature type="binding site" evidence="8">
    <location>
        <position position="107"/>
    </location>
    <ligand>
        <name>shikimate</name>
        <dbReference type="ChEBI" id="CHEBI:36208"/>
    </ligand>
</feature>
<dbReference type="Proteomes" id="UP000243065">
    <property type="component" value="Unassembled WGS sequence"/>
</dbReference>
<evidence type="ECO:0000313" key="11">
    <source>
        <dbReference type="EMBL" id="CUT03839.1"/>
    </source>
</evidence>
<feature type="domain" description="SDH C-terminal" evidence="10">
    <location>
        <begin position="253"/>
        <end position="280"/>
    </location>
</feature>
<dbReference type="GO" id="GO:0050661">
    <property type="term" value="F:NADP binding"/>
    <property type="evidence" value="ECO:0007669"/>
    <property type="project" value="InterPro"/>
</dbReference>
<dbReference type="RefSeq" id="WP_072150705.1">
    <property type="nucleotide sequence ID" value="NZ_CZVU01000074.1"/>
</dbReference>
<protein>
    <recommendedName>
        <fullName evidence="2 8">Shikimate dehydrogenase (NADP(+))</fullName>
        <shortName evidence="8">SDH</shortName>
        <ecNumber evidence="2 8">1.1.1.25</ecNumber>
    </recommendedName>
</protein>
<keyword evidence="5 8" id="KW-0560">Oxidoreductase</keyword>
<dbReference type="UniPathway" id="UPA00053">
    <property type="reaction ID" value="UER00087"/>
</dbReference>
<dbReference type="NCBIfam" id="TIGR00507">
    <property type="entry name" value="aroE"/>
    <property type="match status" value="1"/>
</dbReference>
<dbReference type="SUPFAM" id="SSF51735">
    <property type="entry name" value="NAD(P)-binding Rossmann-fold domains"/>
    <property type="match status" value="1"/>
</dbReference>
<dbReference type="SUPFAM" id="SSF53223">
    <property type="entry name" value="Aminoacid dehydrogenase-like, N-terminal domain"/>
    <property type="match status" value="1"/>
</dbReference>
<reference evidence="11 12" key="1">
    <citation type="submission" date="2015-11" db="EMBL/GenBank/DDBJ databases">
        <authorList>
            <person name="Varghese N."/>
        </authorList>
    </citation>
    <scope>NUCLEOTIDE SEQUENCE [LARGE SCALE GENOMIC DNA]</scope>
    <source>
        <strain evidence="11 12">JGI-24</strain>
    </source>
</reference>
<evidence type="ECO:0000313" key="12">
    <source>
        <dbReference type="Proteomes" id="UP000243065"/>
    </source>
</evidence>
<dbReference type="Gene3D" id="3.40.50.720">
    <property type="entry name" value="NAD(P)-binding Rossmann-like Domain"/>
    <property type="match status" value="1"/>
</dbReference>
<dbReference type="InterPro" id="IPR046346">
    <property type="entry name" value="Aminoacid_DH-like_N_sf"/>
</dbReference>
<evidence type="ECO:0000256" key="1">
    <source>
        <dbReference type="ARBA" id="ARBA00004871"/>
    </source>
</evidence>
<feature type="active site" description="Proton acceptor" evidence="8">
    <location>
        <position position="71"/>
    </location>
</feature>
<feature type="binding site" evidence="8">
    <location>
        <position position="253"/>
    </location>
    <ligand>
        <name>NADP(+)</name>
        <dbReference type="ChEBI" id="CHEBI:58349"/>
    </ligand>
</feature>
<proteinExistence type="inferred from homology"/>
<dbReference type="PANTHER" id="PTHR21089:SF1">
    <property type="entry name" value="BIFUNCTIONAL 3-DEHYDROQUINATE DEHYDRATASE_SHIKIMATE DEHYDROGENASE, CHLOROPLASTIC"/>
    <property type="match status" value="1"/>
</dbReference>
<gene>
    <name evidence="8" type="primary">aroE</name>
    <name evidence="11" type="ORF">JGI24_01374</name>
</gene>
<organism evidence="11 12">
    <name type="scientific">Kryptobacter tengchongensis</name>
    <dbReference type="NCBI Taxonomy" id="1643429"/>
    <lineage>
        <taxon>Bacteria</taxon>
        <taxon>Pseudomonadati</taxon>
        <taxon>Candidatus Kryptoniota</taxon>
        <taxon>Candidatus Kryptobacter</taxon>
    </lineage>
</organism>
<dbReference type="InterPro" id="IPR011342">
    <property type="entry name" value="Shikimate_DH"/>
</dbReference>
<dbReference type="GO" id="GO:0008652">
    <property type="term" value="P:amino acid biosynthetic process"/>
    <property type="evidence" value="ECO:0007669"/>
    <property type="project" value="UniProtKB-KW"/>
</dbReference>
<keyword evidence="4 8" id="KW-0521">NADP</keyword>
<comment type="similarity">
    <text evidence="8">Belongs to the shikimate dehydrogenase family.</text>
</comment>
<keyword evidence="12" id="KW-1185">Reference proteome</keyword>
<comment type="caution">
    <text evidence="8">Lacks conserved residue(s) required for the propagation of feature annotation.</text>
</comment>
<evidence type="ECO:0000259" key="10">
    <source>
        <dbReference type="Pfam" id="PF18317"/>
    </source>
</evidence>
<evidence type="ECO:0000256" key="6">
    <source>
        <dbReference type="ARBA" id="ARBA00023141"/>
    </source>
</evidence>
<dbReference type="Gene3D" id="3.40.50.10860">
    <property type="entry name" value="Leucine Dehydrogenase, chain A, domain 1"/>
    <property type="match status" value="1"/>
</dbReference>
<dbReference type="InterPro" id="IPR022893">
    <property type="entry name" value="Shikimate_DH_fam"/>
</dbReference>
<keyword evidence="3 8" id="KW-0028">Amino-acid biosynthesis</keyword>
<dbReference type="OrthoDB" id="9792692at2"/>
<dbReference type="AlphaFoldDB" id="A0A656D9B8"/>
<evidence type="ECO:0000256" key="8">
    <source>
        <dbReference type="HAMAP-Rule" id="MF_00222"/>
    </source>
</evidence>
<name>A0A656D9B8_KRYT1</name>
<evidence type="ECO:0000256" key="5">
    <source>
        <dbReference type="ARBA" id="ARBA00023002"/>
    </source>
</evidence>